<dbReference type="OrthoDB" id="9804686at2"/>
<reference evidence="5 6" key="1">
    <citation type="submission" date="2016-10" db="EMBL/GenBank/DDBJ databases">
        <authorList>
            <person name="de Groot N.N."/>
        </authorList>
    </citation>
    <scope>NUCLEOTIDE SEQUENCE [LARGE SCALE GENOMIC DNA]</scope>
    <source>
        <strain evidence="5 6">DSM 19012</strain>
    </source>
</reference>
<feature type="domain" description="Pectinesterase catalytic" evidence="4">
    <location>
        <begin position="26"/>
        <end position="309"/>
    </location>
</feature>
<sequence>MKHTFILSLLFFYQHIAFGASFQTRITVAKDGTGDFKSLQEAIYSVKAFPDTQIIIYLKKGIYHEKIRIPAFNTHLSIIGEDPQTTIISWDDHFKKIGKGRNSTFYTYTLKVEANDFYAENLTIQNTAGPIGQAVALHVVGDRAFFRNCRILGHQDTFYGAGENSRIYFNECYFEGTTDFIFGEATVLFENCEIRSLSNSYITAASTPEWKDFGFVFLNCRLTAADSVKSVYLGRPWRDYANVAFLNCYMDDHIHPEGWANWSGTNRDQTAIFIEYGNTGLGADLSGRVGWMRRITKREAKRYVIENILAPQCNQQSKLEMWPLRYPIRK</sequence>
<keyword evidence="6" id="KW-1185">Reference proteome</keyword>
<dbReference type="RefSeq" id="WP_010528631.1">
    <property type="nucleotide sequence ID" value="NZ_AFSL01000090.1"/>
</dbReference>
<dbReference type="PANTHER" id="PTHR31321">
    <property type="entry name" value="ACYL-COA THIOESTER HYDROLASE YBHC-RELATED"/>
    <property type="match status" value="1"/>
</dbReference>
<dbReference type="PANTHER" id="PTHR31321:SF57">
    <property type="entry name" value="PECTINESTERASE 53-RELATED"/>
    <property type="match status" value="1"/>
</dbReference>
<dbReference type="InterPro" id="IPR000070">
    <property type="entry name" value="Pectinesterase_cat"/>
</dbReference>
<comment type="similarity">
    <text evidence="1">Belongs to the pectinesterase family.</text>
</comment>
<evidence type="ECO:0000313" key="6">
    <source>
        <dbReference type="Proteomes" id="UP000181976"/>
    </source>
</evidence>
<dbReference type="STRING" id="385682.SAMN05444380_1338"/>
<evidence type="ECO:0000313" key="5">
    <source>
        <dbReference type="EMBL" id="SFF07271.1"/>
    </source>
</evidence>
<evidence type="ECO:0000256" key="1">
    <source>
        <dbReference type="ARBA" id="ARBA00008891"/>
    </source>
</evidence>
<name>A0A1I2FS33_9BACT</name>
<dbReference type="Proteomes" id="UP000181976">
    <property type="component" value="Unassembled WGS sequence"/>
</dbReference>
<evidence type="ECO:0000259" key="4">
    <source>
        <dbReference type="Pfam" id="PF01095"/>
    </source>
</evidence>
<protein>
    <submittedName>
        <fullName evidence="5">Pectinesterase</fullName>
    </submittedName>
</protein>
<dbReference type="EMBL" id="FONA01000033">
    <property type="protein sequence ID" value="SFF07271.1"/>
    <property type="molecule type" value="Genomic_DNA"/>
</dbReference>
<dbReference type="Gene3D" id="2.160.20.10">
    <property type="entry name" value="Single-stranded right-handed beta-helix, Pectin lyase-like"/>
    <property type="match status" value="1"/>
</dbReference>
<keyword evidence="3" id="KW-0063">Aspartyl esterase</keyword>
<dbReference type="AlphaFoldDB" id="A0A1I2FS33"/>
<dbReference type="GO" id="GO:0030599">
    <property type="term" value="F:pectinesterase activity"/>
    <property type="evidence" value="ECO:0007669"/>
    <property type="project" value="InterPro"/>
</dbReference>
<dbReference type="InParanoid" id="A0A1I2FS33"/>
<dbReference type="Pfam" id="PF01095">
    <property type="entry name" value="Pectinesterase"/>
    <property type="match status" value="1"/>
</dbReference>
<dbReference type="eggNOG" id="COG4677">
    <property type="taxonomic scope" value="Bacteria"/>
</dbReference>
<dbReference type="SUPFAM" id="SSF51126">
    <property type="entry name" value="Pectin lyase-like"/>
    <property type="match status" value="1"/>
</dbReference>
<dbReference type="GO" id="GO:0009279">
    <property type="term" value="C:cell outer membrane"/>
    <property type="evidence" value="ECO:0007669"/>
    <property type="project" value="TreeGrafter"/>
</dbReference>
<dbReference type="FunCoup" id="A0A1I2FS33">
    <property type="interactions" value="71"/>
</dbReference>
<evidence type="ECO:0000256" key="2">
    <source>
        <dbReference type="ARBA" id="ARBA00022801"/>
    </source>
</evidence>
<dbReference type="InterPro" id="IPR011050">
    <property type="entry name" value="Pectin_lyase_fold/virulence"/>
</dbReference>
<dbReference type="GO" id="GO:0042545">
    <property type="term" value="P:cell wall modification"/>
    <property type="evidence" value="ECO:0007669"/>
    <property type="project" value="InterPro"/>
</dbReference>
<evidence type="ECO:0000256" key="3">
    <source>
        <dbReference type="ARBA" id="ARBA00023085"/>
    </source>
</evidence>
<keyword evidence="2" id="KW-0378">Hydrolase</keyword>
<proteinExistence type="inferred from homology"/>
<accession>A0A1I2FS33</accession>
<dbReference type="InterPro" id="IPR012334">
    <property type="entry name" value="Pectin_lyas_fold"/>
</dbReference>
<gene>
    <name evidence="5" type="ORF">SAMN05444380_1338</name>
</gene>
<organism evidence="5 6">
    <name type="scientific">Thermophagus xiamenensis</name>
    <dbReference type="NCBI Taxonomy" id="385682"/>
    <lineage>
        <taxon>Bacteria</taxon>
        <taxon>Pseudomonadati</taxon>
        <taxon>Bacteroidota</taxon>
        <taxon>Bacteroidia</taxon>
        <taxon>Marinilabiliales</taxon>
        <taxon>Marinilabiliaceae</taxon>
        <taxon>Thermophagus</taxon>
    </lineage>
</organism>